<keyword evidence="2" id="KW-1277">Toxin-antitoxin system</keyword>
<comment type="function">
    <text evidence="3">Toxic component of a type II toxin-antitoxin (TA) system.</text>
</comment>
<keyword evidence="3" id="KW-0540">Nuclease</keyword>
<dbReference type="AlphaFoldDB" id="A0AB39BGY6"/>
<dbReference type="PANTHER" id="PTHR33988">
    <property type="entry name" value="ENDORIBONUCLEASE MAZF-RELATED"/>
    <property type="match status" value="1"/>
</dbReference>
<gene>
    <name evidence="4" type="ORF">ABFY20_01380</name>
</gene>
<dbReference type="Gene3D" id="2.30.30.110">
    <property type="match status" value="1"/>
</dbReference>
<evidence type="ECO:0000256" key="2">
    <source>
        <dbReference type="ARBA" id="ARBA00022649"/>
    </source>
</evidence>
<dbReference type="RefSeq" id="WP_368498158.1">
    <property type="nucleotide sequence ID" value="NZ_CP162511.1"/>
</dbReference>
<keyword evidence="3" id="KW-0255">Endonuclease</keyword>
<dbReference type="Pfam" id="PF02452">
    <property type="entry name" value="PemK_toxin"/>
    <property type="match status" value="1"/>
</dbReference>
<accession>A0AB39BGY6</accession>
<comment type="similarity">
    <text evidence="1 3">Belongs to the PemK/MazF family.</text>
</comment>
<dbReference type="GO" id="GO:0003677">
    <property type="term" value="F:DNA binding"/>
    <property type="evidence" value="ECO:0007669"/>
    <property type="project" value="InterPro"/>
</dbReference>
<dbReference type="GO" id="GO:0004521">
    <property type="term" value="F:RNA endonuclease activity"/>
    <property type="evidence" value="ECO:0007669"/>
    <property type="project" value="TreeGrafter"/>
</dbReference>
<dbReference type="InterPro" id="IPR003477">
    <property type="entry name" value="PemK-like"/>
</dbReference>
<dbReference type="GO" id="GO:0016787">
    <property type="term" value="F:hydrolase activity"/>
    <property type="evidence" value="ECO:0007669"/>
    <property type="project" value="UniProtKB-KW"/>
</dbReference>
<name>A0AB39BGY6_9MICO</name>
<proteinExistence type="inferred from homology"/>
<dbReference type="EC" id="3.1.-.-" evidence="3"/>
<sequence>MVIARADIVWVDFGSPRGSESAKVRPAIVLQEEWLLATTINTVVVVPLTSNTTLEAFPGNVLLPAEASGLEKDSVAVVSQLGPVSREFIEPYPAGRVPLHLMARVMEGVRLTIGL</sequence>
<evidence type="ECO:0000256" key="3">
    <source>
        <dbReference type="PIRNR" id="PIRNR033490"/>
    </source>
</evidence>
<reference evidence="4" key="1">
    <citation type="submission" date="2024-05" db="EMBL/GenBank/DDBJ databases">
        <title>Herbiconiux sp. A18JL235.</title>
        <authorList>
            <person name="Zhang G."/>
        </authorList>
    </citation>
    <scope>NUCLEOTIDE SEQUENCE</scope>
    <source>
        <strain evidence="4">A18JL235</strain>
    </source>
</reference>
<dbReference type="EMBL" id="CP162511">
    <property type="protein sequence ID" value="XDI05770.1"/>
    <property type="molecule type" value="Genomic_DNA"/>
</dbReference>
<organism evidence="4">
    <name type="scientific">Herbiconiux sp. A18JL235</name>
    <dbReference type="NCBI Taxonomy" id="3152363"/>
    <lineage>
        <taxon>Bacteria</taxon>
        <taxon>Bacillati</taxon>
        <taxon>Actinomycetota</taxon>
        <taxon>Actinomycetes</taxon>
        <taxon>Micrococcales</taxon>
        <taxon>Microbacteriaceae</taxon>
        <taxon>Herbiconiux</taxon>
    </lineage>
</organism>
<dbReference type="InterPro" id="IPR011067">
    <property type="entry name" value="Plasmid_toxin/cell-grow_inhib"/>
</dbReference>
<protein>
    <recommendedName>
        <fullName evidence="3">mRNA interferase</fullName>
        <ecNumber evidence="3">3.1.-.-</ecNumber>
    </recommendedName>
</protein>
<dbReference type="GO" id="GO:0006402">
    <property type="term" value="P:mRNA catabolic process"/>
    <property type="evidence" value="ECO:0007669"/>
    <property type="project" value="TreeGrafter"/>
</dbReference>
<evidence type="ECO:0000313" key="4">
    <source>
        <dbReference type="EMBL" id="XDI05770.1"/>
    </source>
</evidence>
<evidence type="ECO:0000256" key="1">
    <source>
        <dbReference type="ARBA" id="ARBA00007521"/>
    </source>
</evidence>
<dbReference type="SUPFAM" id="SSF50118">
    <property type="entry name" value="Cell growth inhibitor/plasmid maintenance toxic component"/>
    <property type="match status" value="1"/>
</dbReference>
<dbReference type="GO" id="GO:0016075">
    <property type="term" value="P:rRNA catabolic process"/>
    <property type="evidence" value="ECO:0007669"/>
    <property type="project" value="TreeGrafter"/>
</dbReference>
<keyword evidence="3" id="KW-0378">Hydrolase</keyword>
<dbReference type="PIRSF" id="PIRSF033490">
    <property type="entry name" value="MazF"/>
    <property type="match status" value="1"/>
</dbReference>